<feature type="region of interest" description="Disordered" evidence="1">
    <location>
        <begin position="1"/>
        <end position="25"/>
    </location>
</feature>
<keyword evidence="3" id="KW-1185">Reference proteome</keyword>
<gene>
    <name evidence="2" type="ORF">VO63_25375</name>
</gene>
<evidence type="ECO:0000313" key="3">
    <source>
        <dbReference type="Proteomes" id="UP000265325"/>
    </source>
</evidence>
<feature type="region of interest" description="Disordered" evidence="1">
    <location>
        <begin position="86"/>
        <end position="137"/>
    </location>
</feature>
<evidence type="ECO:0000256" key="1">
    <source>
        <dbReference type="SAM" id="MobiDB-lite"/>
    </source>
</evidence>
<protein>
    <recommendedName>
        <fullName evidence="4">CBS domain-containing protein</fullName>
    </recommendedName>
</protein>
<accession>A0A2P2GHR8</accession>
<feature type="compositionally biased region" description="Basic and acidic residues" evidence="1">
    <location>
        <begin position="15"/>
        <end position="25"/>
    </location>
</feature>
<name>A0A2P2GHR8_STREW</name>
<organism evidence="2 3">
    <name type="scientific">Streptomyces showdoensis</name>
    <dbReference type="NCBI Taxonomy" id="68268"/>
    <lineage>
        <taxon>Bacteria</taxon>
        <taxon>Bacillati</taxon>
        <taxon>Actinomycetota</taxon>
        <taxon>Actinomycetes</taxon>
        <taxon>Kitasatosporales</taxon>
        <taxon>Streptomycetaceae</taxon>
        <taxon>Streptomyces</taxon>
    </lineage>
</organism>
<sequence length="137" mass="14277">MTLVQTRSHPVDATPADREADRRADCATDTAAPRVGDDMTVEVALSVVISARTEHLLICDDDGLCTRLVTRAQLATVRDSSAYTDRIRLRDIPGDRGPSPAPHTPTASAGQPTGNGRSGTPPASAGQGRAPVVLAPV</sequence>
<dbReference type="Proteomes" id="UP000265325">
    <property type="component" value="Unassembled WGS sequence"/>
</dbReference>
<reference evidence="2 3" key="1">
    <citation type="submission" date="2015-05" db="EMBL/GenBank/DDBJ databases">
        <title>Draft Genome assembly of Streptomyces showdoensis.</title>
        <authorList>
            <person name="Thapa K.K."/>
            <person name="Metsa-Ketela M."/>
        </authorList>
    </citation>
    <scope>NUCLEOTIDE SEQUENCE [LARGE SCALE GENOMIC DNA]</scope>
    <source>
        <strain evidence="2 3">ATCC 15227</strain>
    </source>
</reference>
<comment type="caution">
    <text evidence="2">The sequence shown here is derived from an EMBL/GenBank/DDBJ whole genome shotgun (WGS) entry which is preliminary data.</text>
</comment>
<dbReference type="EMBL" id="LAQS01000044">
    <property type="protein sequence ID" value="KKZ71061.1"/>
    <property type="molecule type" value="Genomic_DNA"/>
</dbReference>
<evidence type="ECO:0000313" key="2">
    <source>
        <dbReference type="EMBL" id="KKZ71061.1"/>
    </source>
</evidence>
<proteinExistence type="predicted"/>
<dbReference type="AlphaFoldDB" id="A0A2P2GHR8"/>
<evidence type="ECO:0008006" key="4">
    <source>
        <dbReference type="Google" id="ProtNLM"/>
    </source>
</evidence>